<dbReference type="RefSeq" id="WP_146358637.1">
    <property type="nucleotide sequence ID" value="NZ_VOBR01000032.1"/>
</dbReference>
<comment type="caution">
    <text evidence="1">The sequence shown here is derived from an EMBL/GenBank/DDBJ whole genome shotgun (WGS) entry which is preliminary data.</text>
</comment>
<evidence type="ECO:0000313" key="1">
    <source>
        <dbReference type="EMBL" id="TWP46506.1"/>
    </source>
</evidence>
<gene>
    <name evidence="1" type="ORF">FKR81_35680</name>
</gene>
<evidence type="ECO:0000313" key="2">
    <source>
        <dbReference type="Proteomes" id="UP000316639"/>
    </source>
</evidence>
<dbReference type="Proteomes" id="UP000316639">
    <property type="component" value="Unassembled WGS sequence"/>
</dbReference>
<accession>A0A563EIR9</accession>
<dbReference type="OrthoDB" id="7942934at2"/>
<dbReference type="EMBL" id="VOBR01000032">
    <property type="protein sequence ID" value="TWP46506.1"/>
    <property type="molecule type" value="Genomic_DNA"/>
</dbReference>
<name>A0A563EIR9_9PSEU</name>
<protein>
    <submittedName>
        <fullName evidence="1">Uncharacterized protein</fullName>
    </submittedName>
</protein>
<sequence>MGALDRVLREVGDETLDRLAALPGADLATLLLAVMRKRANNLTAPDVLRRYRTDRFVTPAQVPFRDIRRAENALLDALPDDVELLQLAPVVPLGTHSVMSTVDQNNVVSTIRGTEVAADPTNALALEAAVRRRAGQDLVELASVQRVVRAQVVDGAARFAHFTLFGRVSAGRDTGNREFERANLVAHMRFLAQVCAPAEFRVTCFDPRFRWALDLPDVVEDPTRQTGYYEGLCFKVFRDGVEVGDGGFVDWSRHLLADRKERMLISGVGVDRLALGVPGA</sequence>
<organism evidence="1 2">
    <name type="scientific">Lentzea tibetensis</name>
    <dbReference type="NCBI Taxonomy" id="2591470"/>
    <lineage>
        <taxon>Bacteria</taxon>
        <taxon>Bacillati</taxon>
        <taxon>Actinomycetota</taxon>
        <taxon>Actinomycetes</taxon>
        <taxon>Pseudonocardiales</taxon>
        <taxon>Pseudonocardiaceae</taxon>
        <taxon>Lentzea</taxon>
    </lineage>
</organism>
<proteinExistence type="predicted"/>
<reference evidence="1 2" key="1">
    <citation type="submission" date="2019-07" db="EMBL/GenBank/DDBJ databases">
        <title>Lentzea xizangensis sp. nov., isolated from Qinghai-Tibetan Plateau Soils.</title>
        <authorList>
            <person name="Huang J."/>
        </authorList>
    </citation>
    <scope>NUCLEOTIDE SEQUENCE [LARGE SCALE GENOMIC DNA]</scope>
    <source>
        <strain evidence="1 2">FXJ1.1311</strain>
    </source>
</reference>
<dbReference type="AlphaFoldDB" id="A0A563EIR9"/>
<keyword evidence="2" id="KW-1185">Reference proteome</keyword>